<dbReference type="RefSeq" id="XP_015952903.2">
    <property type="nucleotide sequence ID" value="XM_016097417.3"/>
</dbReference>
<organism evidence="5 6">
    <name type="scientific">Arachis duranensis</name>
    <name type="common">Wild peanut</name>
    <dbReference type="NCBI Taxonomy" id="130453"/>
    <lineage>
        <taxon>Eukaryota</taxon>
        <taxon>Viridiplantae</taxon>
        <taxon>Streptophyta</taxon>
        <taxon>Embryophyta</taxon>
        <taxon>Tracheophyta</taxon>
        <taxon>Spermatophyta</taxon>
        <taxon>Magnoliopsida</taxon>
        <taxon>eudicotyledons</taxon>
        <taxon>Gunneridae</taxon>
        <taxon>Pentapetalae</taxon>
        <taxon>rosids</taxon>
        <taxon>fabids</taxon>
        <taxon>Fabales</taxon>
        <taxon>Fabaceae</taxon>
        <taxon>Papilionoideae</taxon>
        <taxon>50 kb inversion clade</taxon>
        <taxon>dalbergioids sensu lato</taxon>
        <taxon>Dalbergieae</taxon>
        <taxon>Pterocarpus clade</taxon>
        <taxon>Arachis</taxon>
    </lineage>
</organism>
<name>A0A6P4CLM7_ARADU</name>
<evidence type="ECO:0000256" key="2">
    <source>
        <dbReference type="ARBA" id="ARBA00022737"/>
    </source>
</evidence>
<dbReference type="PANTHER" id="PTHR22844">
    <property type="entry name" value="F-BOX AND WD40 DOMAIN PROTEIN"/>
    <property type="match status" value="1"/>
</dbReference>
<dbReference type="AlphaFoldDB" id="A0A6P4CLM7"/>
<keyword evidence="1 3" id="KW-0853">WD repeat</keyword>
<dbReference type="PROSITE" id="PS00678">
    <property type="entry name" value="WD_REPEATS_1"/>
    <property type="match status" value="1"/>
</dbReference>
<keyword evidence="5" id="KW-1185">Reference proteome</keyword>
<dbReference type="Pfam" id="PF00400">
    <property type="entry name" value="WD40"/>
    <property type="match status" value="5"/>
</dbReference>
<evidence type="ECO:0000313" key="6">
    <source>
        <dbReference type="RefSeq" id="XP_015952903.2"/>
    </source>
</evidence>
<evidence type="ECO:0000256" key="4">
    <source>
        <dbReference type="SAM" id="MobiDB-lite"/>
    </source>
</evidence>
<dbReference type="GeneID" id="107477407"/>
<gene>
    <name evidence="6" type="primary">LOC107477407</name>
</gene>
<dbReference type="PANTHER" id="PTHR22844:SF340">
    <property type="entry name" value="OS01G0946100 PROTEIN"/>
    <property type="match status" value="1"/>
</dbReference>
<dbReference type="InterPro" id="IPR045182">
    <property type="entry name" value="JINGUBANG-like"/>
</dbReference>
<dbReference type="InterPro" id="IPR015943">
    <property type="entry name" value="WD40/YVTN_repeat-like_dom_sf"/>
</dbReference>
<feature type="region of interest" description="Disordered" evidence="4">
    <location>
        <begin position="1"/>
        <end position="29"/>
    </location>
</feature>
<dbReference type="Gene3D" id="2.130.10.10">
    <property type="entry name" value="YVTN repeat-like/Quinoprotein amine dehydrogenase"/>
    <property type="match status" value="2"/>
</dbReference>
<evidence type="ECO:0000256" key="3">
    <source>
        <dbReference type="PROSITE-ProRule" id="PRU00221"/>
    </source>
</evidence>
<feature type="repeat" description="WD" evidence="3">
    <location>
        <begin position="273"/>
        <end position="312"/>
    </location>
</feature>
<dbReference type="SMART" id="SM00320">
    <property type="entry name" value="WD40"/>
    <property type="match status" value="6"/>
</dbReference>
<protein>
    <submittedName>
        <fullName evidence="6">Protein JINGUBANG</fullName>
    </submittedName>
</protein>
<sequence length="498" mass="54215">MNSFLPKPKLSNPLNSPVPKTKLSTSMDSTLSQDPIFSILSKTNLSSVPIDSHFSKTKLSNPTSKLSSTPSDSPVSITKLCSATPMDSPTSKTPLSAPPPLSAASSSISSSSICSDRSSETDESPFSSHRFELQDVKFQLPIQSTPTPSSNSHSHRSLAVLSGHVGSVSCLALCGEFILSASQGKDIIVWQQPDLRLFAKFGQGDGSIKALVSIGNKVFTAHQDSRIRVWKVSRSSENVFRLVDTLPTTKDYLGKFMKQSNYVQTRRHHKRLWIEHADSISCLTVHNGLIYSGSWDKTLKVWNLSDLKCLESIKAHDDAINGLVACRRGIVYSASADGKIKAWGMEREREGGKFKKSNKNSHCLKGVLEGHKDVSLNSVVVSDDGKWVYGGGSDGYVMGWECSESSSSSSSSCWKLVSETKAHEMAVLCMCLIGELLCSGSGPVKCLQASCSNRIGGGFLLYSGSLDRSVRVWWVPKYNNNNDIEEIEKDNNKSIVSC</sequence>
<feature type="compositionally biased region" description="Polar residues" evidence="4">
    <location>
        <begin position="57"/>
        <end position="87"/>
    </location>
</feature>
<dbReference type="InterPro" id="IPR019775">
    <property type="entry name" value="WD40_repeat_CS"/>
</dbReference>
<dbReference type="InterPro" id="IPR020472">
    <property type="entry name" value="WD40_PAC1"/>
</dbReference>
<feature type="compositionally biased region" description="Low complexity" evidence="4">
    <location>
        <begin position="102"/>
        <end position="116"/>
    </location>
</feature>
<reference evidence="5" key="1">
    <citation type="journal article" date="2016" name="Nat. Genet.">
        <title>The genome sequences of Arachis duranensis and Arachis ipaensis, the diploid ancestors of cultivated peanut.</title>
        <authorList>
            <person name="Bertioli D.J."/>
            <person name="Cannon S.B."/>
            <person name="Froenicke L."/>
            <person name="Huang G."/>
            <person name="Farmer A.D."/>
            <person name="Cannon E.K."/>
            <person name="Liu X."/>
            <person name="Gao D."/>
            <person name="Clevenger J."/>
            <person name="Dash S."/>
            <person name="Ren L."/>
            <person name="Moretzsohn M.C."/>
            <person name="Shirasawa K."/>
            <person name="Huang W."/>
            <person name="Vidigal B."/>
            <person name="Abernathy B."/>
            <person name="Chu Y."/>
            <person name="Niederhuth C.E."/>
            <person name="Umale P."/>
            <person name="Araujo A.C."/>
            <person name="Kozik A."/>
            <person name="Kim K.D."/>
            <person name="Burow M.D."/>
            <person name="Varshney R.K."/>
            <person name="Wang X."/>
            <person name="Zhang X."/>
            <person name="Barkley N."/>
            <person name="Guimaraes P.M."/>
            <person name="Isobe S."/>
            <person name="Guo B."/>
            <person name="Liao B."/>
            <person name="Stalker H.T."/>
            <person name="Schmitz R.J."/>
            <person name="Scheffler B.E."/>
            <person name="Leal-Bertioli S.C."/>
            <person name="Xun X."/>
            <person name="Jackson S.A."/>
            <person name="Michelmore R."/>
            <person name="Ozias-Akins P."/>
        </authorList>
    </citation>
    <scope>NUCLEOTIDE SEQUENCE [LARGE SCALE GENOMIC DNA]</scope>
    <source>
        <strain evidence="5">cv. V14167</strain>
    </source>
</reference>
<dbReference type="InterPro" id="IPR036322">
    <property type="entry name" value="WD40_repeat_dom_sf"/>
</dbReference>
<proteinExistence type="predicted"/>
<accession>A0A6P4CLM7</accession>
<feature type="region of interest" description="Disordered" evidence="4">
    <location>
        <begin position="54"/>
        <end position="126"/>
    </location>
</feature>
<dbReference type="FunFam" id="2.130.10.10:FF:000775">
    <property type="entry name" value="BnaA09g28200D protein"/>
    <property type="match status" value="1"/>
</dbReference>
<reference evidence="6" key="2">
    <citation type="submission" date="2025-08" db="UniProtKB">
        <authorList>
            <consortium name="RefSeq"/>
        </authorList>
    </citation>
    <scope>IDENTIFICATION</scope>
    <source>
        <tissue evidence="6">Whole plant</tissue>
    </source>
</reference>
<keyword evidence="2" id="KW-0677">Repeat</keyword>
<dbReference type="Proteomes" id="UP000515211">
    <property type="component" value="Chromosome 3"/>
</dbReference>
<dbReference type="KEGG" id="adu:107477407"/>
<evidence type="ECO:0000256" key="1">
    <source>
        <dbReference type="ARBA" id="ARBA00022574"/>
    </source>
</evidence>
<evidence type="ECO:0000313" key="5">
    <source>
        <dbReference type="Proteomes" id="UP000515211"/>
    </source>
</evidence>
<dbReference type="PRINTS" id="PR00320">
    <property type="entry name" value="GPROTEINBRPT"/>
</dbReference>
<dbReference type="SUPFAM" id="SSF50978">
    <property type="entry name" value="WD40 repeat-like"/>
    <property type="match status" value="1"/>
</dbReference>
<dbReference type="InterPro" id="IPR001680">
    <property type="entry name" value="WD40_rpt"/>
</dbReference>
<dbReference type="PROSITE" id="PS50082">
    <property type="entry name" value="WD_REPEATS_2"/>
    <property type="match status" value="1"/>
</dbReference>